<dbReference type="EMBL" id="QFQS01000030">
    <property type="protein sequence ID" value="PZQ94340.1"/>
    <property type="molecule type" value="Genomic_DNA"/>
</dbReference>
<reference evidence="1 2" key="1">
    <citation type="submission" date="2017-08" db="EMBL/GenBank/DDBJ databases">
        <title>Infants hospitalized years apart are colonized by the same room-sourced microbial strains.</title>
        <authorList>
            <person name="Brooks B."/>
            <person name="Olm M.R."/>
            <person name="Firek B.A."/>
            <person name="Baker R."/>
            <person name="Thomas B.C."/>
            <person name="Morowitz M.J."/>
            <person name="Banfield J.F."/>
        </authorList>
    </citation>
    <scope>NUCLEOTIDE SEQUENCE [LARGE SCALE GENOMIC DNA]</scope>
    <source>
        <strain evidence="1">S2_003_000_R2_11</strain>
    </source>
</reference>
<accession>A0A2W5U8V3</accession>
<organism evidence="1 2">
    <name type="scientific">Cereibacter sphaeroides</name>
    <name type="common">Rhodobacter sphaeroides</name>
    <dbReference type="NCBI Taxonomy" id="1063"/>
    <lineage>
        <taxon>Bacteria</taxon>
        <taxon>Pseudomonadati</taxon>
        <taxon>Pseudomonadota</taxon>
        <taxon>Alphaproteobacteria</taxon>
        <taxon>Rhodobacterales</taxon>
        <taxon>Paracoccaceae</taxon>
        <taxon>Cereibacter</taxon>
    </lineage>
</organism>
<evidence type="ECO:0000313" key="1">
    <source>
        <dbReference type="EMBL" id="PZQ94340.1"/>
    </source>
</evidence>
<dbReference type="AlphaFoldDB" id="A0A2W5U8V3"/>
<protein>
    <submittedName>
        <fullName evidence="1">Uncharacterized protein</fullName>
    </submittedName>
</protein>
<evidence type="ECO:0000313" key="2">
    <source>
        <dbReference type="Proteomes" id="UP000248975"/>
    </source>
</evidence>
<gene>
    <name evidence="1" type="ORF">DI533_22425</name>
</gene>
<dbReference type="Proteomes" id="UP000248975">
    <property type="component" value="Unassembled WGS sequence"/>
</dbReference>
<proteinExistence type="predicted"/>
<name>A0A2W5U8V3_CERSP</name>
<sequence length="114" mass="12351">MPIYTLNPSIVSHGVEAFRDCIRQYLGSADIARHDGTAVIPGAIAATIRAGITDERDIINIVSRVSRCREPKVSAILHGLADDEIAGRLWGHDETGTFYPRGNIGRAPALLMID</sequence>
<comment type="caution">
    <text evidence="1">The sequence shown here is derived from an EMBL/GenBank/DDBJ whole genome shotgun (WGS) entry which is preliminary data.</text>
</comment>